<feature type="compositionally biased region" description="Basic and acidic residues" evidence="2">
    <location>
        <begin position="1091"/>
        <end position="1104"/>
    </location>
</feature>
<sequence>MIFPRFLLFLFALLLLATGTIAWPDFRAVRPGDGGPVLTAGLLTAFFTGALWGPYRVSYEPPPIPESVSFGLPFDNSAAAISNSSSYVTPEIVTLTDLGIAADDNRRTLDRVDLAVCSLSSKSQPPLTDNASVLDTCTATYYIEKAPESTIVLSKWLIITHMLNIGLIAASPAIQRVLMTLYLGAISTAHQLHAVWSDFLHLANQGIEFLYTPSGQGALAVLALLLLATAIDTFVRWEWTRRVAKSAKDTAIIMWWYFVGQAIHHPELMIEAALDKYRTRKVQAVTAYLEQQTAERKLAARRSEVEMTDIKAMAADQLKKEYDHLIPELLRNIDLLNKARVAAELAEHRAHQLAREADYEQSQVALAKARAERHVHEKAAAQTRLETARRELEAKEAYRAMELEHARHQATLAQIEAERLANDEAAAASRLEAARQDQDADEVRRSIETEQERSLALLAQTRSLRLGFEEAGAKSRLETARLEMEAAQLQKQAADIQRSMAATYSAASATKVEVQEEAIASASRVAPRSPQQLFDASFPFGFDRIMVSSDNLHCGLYAVIASLTSQHPTLDVYPSVEDLLDCSKGPEYKKTCEEFALANDDNFTIDQIGLMVYLFYKDNENYKYNVQVGGKPKDAAPFLVPTPDSHKDDCVVVWIYNDANGQIVESRDGDFTIYSHYEGLRSKAPPALTEKSAEEAEEEEYAKLLALFDDAPVSASSTTGDVNLVDNDSEAEQEEYAKLLALFNDTPVSTSSTTGDANLVGTDNEAENAVADVHFKEDSEVDSTAAGPGTTTLDTDFPGEQPSPDAHFKEGQGIIEQAPLPKEVPQSLTVAEASTEVHDPLPLESESETQSAQQESAGSDSVVETKEEEAVVSEPVAETDARTQTTQSNPWAFNLNDDMSTWFRPEPDTETKPASPPKKRTFVAVPSALDNNSFPALSTSFSFSLSLAPQEPVVAAPEEPVVAVPEKPVIEMQPPAQETPIALTGAAAELTPEARKALMEAINRHLNKEKKLNMAQANEGSKLSEPQAEKEDSGLPLEIAPQKEVADEARQVAGVVRGISRQNETESNRRGSILKSSIRRPLSPKKASRVTFREPLEDVAKEEPETSNPAPVPEPSPETAPLQSAAAGVVVPGDAGAPLNLQQLPSFNLPVRGQTTPAGTWQRPAQPVQAANAHQPQQAQGPREPTRRPHDTVGAQGLSKQDPRMAFRDPVRDANESNSDNEGSESPFSKLNDTEPSRAVQRSLSPELERLTQALNLEDTAIHSDVGTGDAAGGLDVQDSFFQNLLNQDIDFGSIQDTDMLDLPYNEETMARLGFDFPEDSDTMASLGPGDLSLLVTATSGFAFQQNDEASIPGIGSETFNPAQENFASGYGLGGDVPPFQYVQPWELQLQEPYVQSWQPQLKEPYTAAGTMDFSIPTFIPQDLTLGDMTTNEVQVVQPEASIQDILVGNNAAGTMGFGTSIVVPQDLTLGTMATTGVQIDQLEAINQDTLVSNNPLAIEAHVTEVPATEVTVSQVPVSEVPAPEVPAPEVSVTKVPVPEVYSPIDHDAVYQEFMANFSPLQSPVRPFVQPEAVVPSIEDESDQSSLDLDGDKHNPPGWKPQSAACVDIDDPDESDGAQDAEVDRIMGRVSKSDDDGDIDAPTTLSKSTDGKGKDQAAKSGSNDGTSSNKPKCKPKAPKLTEEDIMDHAWNLFRDLRAPEPDQASNNGQVSRDSSIDRLLRSDSESSDGSFDPTPPGAYDSDEDSDNDSVNSTGSEAAERAAIERARQQLKLFDAAGVPHQDADSDDDGRASQGSIERMLLQEYDHSTTSSAESDNPESGDSDDNIRTRRRRDNNTVGSGELSVAAGCPSTEDAEEDPWGDS</sequence>
<feature type="compositionally biased region" description="Low complexity" evidence="2">
    <location>
        <begin position="848"/>
        <end position="857"/>
    </location>
</feature>
<feature type="compositionally biased region" description="Basic and acidic residues" evidence="2">
    <location>
        <begin position="1714"/>
        <end position="1724"/>
    </location>
</feature>
<accession>A0A438N796</accession>
<feature type="compositionally biased region" description="Acidic residues" evidence="2">
    <location>
        <begin position="1608"/>
        <end position="1621"/>
    </location>
</feature>
<name>A0A438N796_EXOME</name>
<organism evidence="4 5">
    <name type="scientific">Exophiala mesophila</name>
    <name type="common">Black yeast-like fungus</name>
    <dbReference type="NCBI Taxonomy" id="212818"/>
    <lineage>
        <taxon>Eukaryota</taxon>
        <taxon>Fungi</taxon>
        <taxon>Dikarya</taxon>
        <taxon>Ascomycota</taxon>
        <taxon>Pezizomycotina</taxon>
        <taxon>Eurotiomycetes</taxon>
        <taxon>Chaetothyriomycetidae</taxon>
        <taxon>Chaetothyriales</taxon>
        <taxon>Herpotrichiellaceae</taxon>
        <taxon>Exophiala</taxon>
    </lineage>
</organism>
<keyword evidence="1" id="KW-0175">Coiled coil</keyword>
<feature type="compositionally biased region" description="Basic and acidic residues" evidence="2">
    <location>
        <begin position="1757"/>
        <end position="1767"/>
    </location>
</feature>
<evidence type="ECO:0000313" key="4">
    <source>
        <dbReference type="EMBL" id="RVX71516.1"/>
    </source>
</evidence>
<feature type="compositionally biased region" description="Basic and acidic residues" evidence="2">
    <location>
        <begin position="1622"/>
        <end position="1634"/>
    </location>
</feature>
<protein>
    <submittedName>
        <fullName evidence="4">Uncharacterized protein</fullName>
    </submittedName>
</protein>
<reference evidence="4 5" key="1">
    <citation type="submission" date="2017-03" db="EMBL/GenBank/DDBJ databases">
        <title>Genomes of endolithic fungi from Antarctica.</title>
        <authorList>
            <person name="Coleine C."/>
            <person name="Masonjones S."/>
            <person name="Stajich J.E."/>
        </authorList>
    </citation>
    <scope>NUCLEOTIDE SEQUENCE [LARGE SCALE GENOMIC DNA]</scope>
    <source>
        <strain evidence="4 5">CCFEE 6314</strain>
    </source>
</reference>
<feature type="compositionally biased region" description="Acidic residues" evidence="2">
    <location>
        <begin position="1852"/>
        <end position="1862"/>
    </location>
</feature>
<feature type="signal peptide" evidence="3">
    <location>
        <begin position="1"/>
        <end position="22"/>
    </location>
</feature>
<feature type="compositionally biased region" description="Polar residues" evidence="2">
    <location>
        <begin position="882"/>
        <end position="891"/>
    </location>
</feature>
<evidence type="ECO:0000256" key="3">
    <source>
        <dbReference type="SAM" id="SignalP"/>
    </source>
</evidence>
<proteinExistence type="predicted"/>
<feature type="region of interest" description="Disordered" evidence="2">
    <location>
        <begin position="776"/>
        <end position="808"/>
    </location>
</feature>
<feature type="compositionally biased region" description="Low complexity" evidence="2">
    <location>
        <begin position="1125"/>
        <end position="1138"/>
    </location>
</feature>
<feature type="compositionally biased region" description="Low complexity" evidence="2">
    <location>
        <begin position="1216"/>
        <end position="1226"/>
    </location>
</feature>
<feature type="region of interest" description="Disordered" evidence="2">
    <location>
        <begin position="838"/>
        <end position="896"/>
    </location>
</feature>
<feature type="chain" id="PRO_5019474764" evidence="3">
    <location>
        <begin position="23"/>
        <end position="1862"/>
    </location>
</feature>
<feature type="region of interest" description="Disordered" evidence="2">
    <location>
        <begin position="1575"/>
        <end position="1862"/>
    </location>
</feature>
<evidence type="ECO:0000313" key="5">
    <source>
        <dbReference type="Proteomes" id="UP000288859"/>
    </source>
</evidence>
<comment type="caution">
    <text evidence="4">The sequence shown here is derived from an EMBL/GenBank/DDBJ whole genome shotgun (WGS) entry which is preliminary data.</text>
</comment>
<dbReference type="Proteomes" id="UP000288859">
    <property type="component" value="Unassembled WGS sequence"/>
</dbReference>
<dbReference type="OrthoDB" id="4578295at2759"/>
<feature type="region of interest" description="Disordered" evidence="2">
    <location>
        <begin position="1009"/>
        <end position="1243"/>
    </location>
</feature>
<gene>
    <name evidence="4" type="ORF">B0A52_05088</name>
</gene>
<dbReference type="VEuPathDB" id="FungiDB:PV10_05945"/>
<feature type="compositionally biased region" description="Low complexity" evidence="2">
    <location>
        <begin position="1164"/>
        <end position="1182"/>
    </location>
</feature>
<feature type="compositionally biased region" description="Polar residues" evidence="2">
    <location>
        <begin position="1659"/>
        <end position="1670"/>
    </location>
</feature>
<feature type="coiled-coil region" evidence="1">
    <location>
        <begin position="336"/>
        <end position="499"/>
    </location>
</feature>
<feature type="compositionally biased region" description="Basic and acidic residues" evidence="2">
    <location>
        <begin position="1201"/>
        <end position="1215"/>
    </location>
</feature>
<evidence type="ECO:0000256" key="2">
    <source>
        <dbReference type="SAM" id="MobiDB-lite"/>
    </source>
</evidence>
<evidence type="ECO:0000256" key="1">
    <source>
        <dbReference type="SAM" id="Coils"/>
    </source>
</evidence>
<keyword evidence="3" id="KW-0732">Signal</keyword>
<dbReference type="EMBL" id="NAJM01000017">
    <property type="protein sequence ID" value="RVX71516.1"/>
    <property type="molecule type" value="Genomic_DNA"/>
</dbReference>